<dbReference type="InterPro" id="IPR027463">
    <property type="entry name" value="AcrB_DN_DC_subdom"/>
</dbReference>
<dbReference type="Gene3D" id="3.30.70.1430">
    <property type="entry name" value="Multidrug efflux transporter AcrB pore domain"/>
    <property type="match status" value="2"/>
</dbReference>
<protein>
    <submittedName>
        <fullName evidence="1">Efflux RND transporter permease subunit</fullName>
    </submittedName>
</protein>
<evidence type="ECO:0000313" key="2">
    <source>
        <dbReference type="Proteomes" id="UP000281028"/>
    </source>
</evidence>
<dbReference type="Pfam" id="PF00873">
    <property type="entry name" value="ACR_tran"/>
    <property type="match status" value="1"/>
</dbReference>
<dbReference type="OrthoDB" id="9798415at2"/>
<dbReference type="SUPFAM" id="SSF82693">
    <property type="entry name" value="Multidrug efflux transporter AcrB pore domain, PN1, PN2, PC1 and PC2 subdomains"/>
    <property type="match status" value="2"/>
</dbReference>
<proteinExistence type="predicted"/>
<keyword evidence="2" id="KW-1185">Reference proteome</keyword>
<dbReference type="EMBL" id="RIAR02000001">
    <property type="protein sequence ID" value="NSL89246.1"/>
    <property type="molecule type" value="Genomic_DNA"/>
</dbReference>
<sequence length="1011" mass="112707">MIRFIIRRPIAMLMSFGVLIILGILALLHIPVALLPDIDVPGITIKCTYPGNTAAAIEANVTGVLRENLATVAGLEDIETTTSNHTASLYLRFGYGTNTNLAYMAINEKLDRLVNSLPADMERPVVIRSNMSDIPVARIQVVPVNMADYQEYSNLSEKIFRKRIEQLPGVSMADINGKSTPAITITPDVQALAAVKLDVIYLANAIQSANMDLGTVTVKDGHYSLRVNVNNQLLSIAQIKNIPVSINNNTAVMPLSRFATVEHSINDPDGYHLYGGRQGLVLNVHKQSGARMHTLMPAIDSLVKEFNRNYPKAGFYISQNQNYLLEAGIDNLQQDLMYGGILCVLVLFLFLGNFISPVLMSISIPLSLILTFIFFYLFGISFNIISLSGLALGIGMLIDNSIVVLDNISRKRKEGLSVEDSCVAGTNEVIVPVISQVLTTVAVYLPLIYLSGLAGAIITDQAIALTISLGVSLLVAFFLNPLLFRLFISDKAASMREDTRLYKWISGKYHRMIHHIFSRKKRYFFFTIALMPVGIILYQFIPVSALPHITQTETLLTIDWNSPVDLAENHRRIKQLEAVIDSHTVAWEADLGLKQFLLGQQHTTLQQADIYYKCKKEADKLRQDALIQQWLQQHYPDAVWKLEDAPNAFTQLFRDNSPYFEARLKPMNPATDKGSYAGILKALQMLPAPAWKKGAAFQEETSITFTPDTYKMQLYGISMATLKETLQRLFGQYTISEIKRFGEIKTIRFSRDNTDIATALNHTITGKNNISYPLSAIISWNKDHSPRYITGDKTGAYHGIVYTEQLHSDYNRLQESITAIAAREGYRVNFSGRYFTEKHRSHEILITVLIAILLLYFILAVQFENLVHPLIIMLTMPLGIAGALLIVYLAGGTLDIMAGVGFVVVLGIIVDDPILKMETLRRLRSQYEAAGLSKREAMTRAIHEAGEICLKPLLMTSLTTSLALMPVLFTGGIGNDLQKPLVYVIAGGLTIGSFFTLWFIPLAYWFFTKKD</sequence>
<dbReference type="InterPro" id="IPR001036">
    <property type="entry name" value="Acrflvin-R"/>
</dbReference>
<dbReference type="PANTHER" id="PTHR32063:SF0">
    <property type="entry name" value="SWARMING MOTILITY PROTEIN SWRC"/>
    <property type="match status" value="1"/>
</dbReference>
<organism evidence="1 2">
    <name type="scientific">Chitinophaga solisilvae</name>
    <dbReference type="NCBI Taxonomy" id="1233460"/>
    <lineage>
        <taxon>Bacteria</taxon>
        <taxon>Pseudomonadati</taxon>
        <taxon>Bacteroidota</taxon>
        <taxon>Chitinophagia</taxon>
        <taxon>Chitinophagales</taxon>
        <taxon>Chitinophagaceae</taxon>
        <taxon>Chitinophaga</taxon>
    </lineage>
</organism>
<dbReference type="Proteomes" id="UP000281028">
    <property type="component" value="Unassembled WGS sequence"/>
</dbReference>
<dbReference type="PRINTS" id="PR00702">
    <property type="entry name" value="ACRIFLAVINRP"/>
</dbReference>
<accession>A0A433WCK6</accession>
<dbReference type="Gene3D" id="3.30.2090.10">
    <property type="entry name" value="Multidrug efflux transporter AcrB TolC docking domain, DN and DC subdomains"/>
    <property type="match status" value="2"/>
</dbReference>
<dbReference type="SUPFAM" id="SSF82714">
    <property type="entry name" value="Multidrug efflux transporter AcrB TolC docking domain, DN and DC subdomains"/>
    <property type="match status" value="2"/>
</dbReference>
<evidence type="ECO:0000313" key="1">
    <source>
        <dbReference type="EMBL" id="NSL89246.1"/>
    </source>
</evidence>
<dbReference type="AlphaFoldDB" id="A0A433WCK6"/>
<dbReference type="GO" id="GO:0042910">
    <property type="term" value="F:xenobiotic transmembrane transporter activity"/>
    <property type="evidence" value="ECO:0007669"/>
    <property type="project" value="TreeGrafter"/>
</dbReference>
<comment type="caution">
    <text evidence="1">The sequence shown here is derived from an EMBL/GenBank/DDBJ whole genome shotgun (WGS) entry which is preliminary data.</text>
</comment>
<dbReference type="Gene3D" id="3.30.70.1440">
    <property type="entry name" value="Multidrug efflux transporter AcrB pore domain"/>
    <property type="match status" value="1"/>
</dbReference>
<gene>
    <name evidence="1" type="ORF">ECE50_020560</name>
</gene>
<dbReference type="Gene3D" id="1.20.1640.10">
    <property type="entry name" value="Multidrug efflux transporter AcrB transmembrane domain"/>
    <property type="match status" value="2"/>
</dbReference>
<dbReference type="Gene3D" id="3.30.70.1320">
    <property type="entry name" value="Multidrug efflux transporter AcrB pore domain like"/>
    <property type="match status" value="1"/>
</dbReference>
<dbReference type="PANTHER" id="PTHR32063">
    <property type="match status" value="1"/>
</dbReference>
<dbReference type="GO" id="GO:0005886">
    <property type="term" value="C:plasma membrane"/>
    <property type="evidence" value="ECO:0007669"/>
    <property type="project" value="TreeGrafter"/>
</dbReference>
<dbReference type="SUPFAM" id="SSF82866">
    <property type="entry name" value="Multidrug efflux transporter AcrB transmembrane domain"/>
    <property type="match status" value="2"/>
</dbReference>
<name>A0A433WCK6_9BACT</name>
<reference evidence="1" key="1">
    <citation type="submission" date="2020-05" db="EMBL/GenBank/DDBJ databases">
        <title>Chitinophaga laudate sp. nov., isolated from a tropical peat swamp.</title>
        <authorList>
            <person name="Goh C.B.S."/>
            <person name="Lee M.S."/>
            <person name="Parimannan S."/>
            <person name="Pasbakhsh P."/>
            <person name="Yule C.M."/>
            <person name="Rajandas H."/>
            <person name="Loke S."/>
            <person name="Croft L."/>
            <person name="Tan J.B.L."/>
        </authorList>
    </citation>
    <scope>NUCLEOTIDE SEQUENCE</scope>
    <source>
        <strain evidence="1">Mgbs1</strain>
    </source>
</reference>